<dbReference type="Pfam" id="PF02469">
    <property type="entry name" value="Fasciclin"/>
    <property type="match status" value="1"/>
</dbReference>
<evidence type="ECO:0000259" key="4">
    <source>
        <dbReference type="PROSITE" id="PS50213"/>
    </source>
</evidence>
<feature type="chain" id="PRO_5024325935" evidence="3">
    <location>
        <begin position="22"/>
        <end position="203"/>
    </location>
</feature>
<feature type="region of interest" description="Disordered" evidence="2">
    <location>
        <begin position="18"/>
        <end position="54"/>
    </location>
</feature>
<dbReference type="PANTHER" id="PTHR10900">
    <property type="entry name" value="PERIOSTIN-RELATED"/>
    <property type="match status" value="1"/>
</dbReference>
<dbReference type="GO" id="GO:0031012">
    <property type="term" value="C:extracellular matrix"/>
    <property type="evidence" value="ECO:0007669"/>
    <property type="project" value="TreeGrafter"/>
</dbReference>
<dbReference type="GO" id="GO:0050839">
    <property type="term" value="F:cell adhesion molecule binding"/>
    <property type="evidence" value="ECO:0007669"/>
    <property type="project" value="TreeGrafter"/>
</dbReference>
<dbReference type="GO" id="GO:0030198">
    <property type="term" value="P:extracellular matrix organization"/>
    <property type="evidence" value="ECO:0007669"/>
    <property type="project" value="TreeGrafter"/>
</dbReference>
<evidence type="ECO:0000256" key="1">
    <source>
        <dbReference type="ARBA" id="ARBA00022729"/>
    </source>
</evidence>
<dbReference type="InterPro" id="IPR036378">
    <property type="entry name" value="FAS1_dom_sf"/>
</dbReference>
<evidence type="ECO:0000256" key="3">
    <source>
        <dbReference type="SAM" id="SignalP"/>
    </source>
</evidence>
<name>A0A5S4FCJ2_9ACTN</name>
<proteinExistence type="predicted"/>
<dbReference type="InterPro" id="IPR000782">
    <property type="entry name" value="FAS1_domain"/>
</dbReference>
<evidence type="ECO:0000256" key="2">
    <source>
        <dbReference type="SAM" id="MobiDB-lite"/>
    </source>
</evidence>
<dbReference type="GO" id="GO:0007155">
    <property type="term" value="P:cell adhesion"/>
    <property type="evidence" value="ECO:0007669"/>
    <property type="project" value="TreeGrafter"/>
</dbReference>
<dbReference type="PROSITE" id="PS50213">
    <property type="entry name" value="FAS1"/>
    <property type="match status" value="1"/>
</dbReference>
<organism evidence="5 6">
    <name type="scientific">Nonomuraea turkmeniaca</name>
    <dbReference type="NCBI Taxonomy" id="103838"/>
    <lineage>
        <taxon>Bacteria</taxon>
        <taxon>Bacillati</taxon>
        <taxon>Actinomycetota</taxon>
        <taxon>Actinomycetes</taxon>
        <taxon>Streptosporangiales</taxon>
        <taxon>Streptosporangiaceae</taxon>
        <taxon>Nonomuraea</taxon>
    </lineage>
</organism>
<dbReference type="SUPFAM" id="SSF82153">
    <property type="entry name" value="FAS1 domain"/>
    <property type="match status" value="1"/>
</dbReference>
<dbReference type="GO" id="GO:0005615">
    <property type="term" value="C:extracellular space"/>
    <property type="evidence" value="ECO:0007669"/>
    <property type="project" value="TreeGrafter"/>
</dbReference>
<dbReference type="Proteomes" id="UP000309128">
    <property type="component" value="Unassembled WGS sequence"/>
</dbReference>
<evidence type="ECO:0000313" key="5">
    <source>
        <dbReference type="EMBL" id="TMR15689.1"/>
    </source>
</evidence>
<dbReference type="OrthoDB" id="9800666at2"/>
<keyword evidence="6" id="KW-1185">Reference proteome</keyword>
<evidence type="ECO:0000313" key="6">
    <source>
        <dbReference type="Proteomes" id="UP000309128"/>
    </source>
</evidence>
<feature type="domain" description="FAS1" evidence="4">
    <location>
        <begin position="70"/>
        <end position="200"/>
    </location>
</feature>
<reference evidence="5 6" key="1">
    <citation type="submission" date="2019-05" db="EMBL/GenBank/DDBJ databases">
        <title>Draft genome sequence of Nonomuraea turkmeniaca DSM 43926.</title>
        <authorList>
            <person name="Saricaoglu S."/>
            <person name="Isik K."/>
        </authorList>
    </citation>
    <scope>NUCLEOTIDE SEQUENCE [LARGE SCALE GENOMIC DNA]</scope>
    <source>
        <strain evidence="5 6">DSM 43926</strain>
    </source>
</reference>
<dbReference type="EMBL" id="VCKY01000098">
    <property type="protein sequence ID" value="TMR15689.1"/>
    <property type="molecule type" value="Genomic_DNA"/>
</dbReference>
<gene>
    <name evidence="5" type="ORF">ETD86_26705</name>
</gene>
<dbReference type="SMART" id="SM00554">
    <property type="entry name" value="FAS1"/>
    <property type="match status" value="1"/>
</dbReference>
<protein>
    <submittedName>
        <fullName evidence="5">Fasciclin domain-containing protein</fullName>
    </submittedName>
</protein>
<feature type="signal peptide" evidence="3">
    <location>
        <begin position="1"/>
        <end position="21"/>
    </location>
</feature>
<comment type="caution">
    <text evidence="5">The sequence shown here is derived from an EMBL/GenBank/DDBJ whole genome shotgun (WGS) entry which is preliminary data.</text>
</comment>
<dbReference type="PANTHER" id="PTHR10900:SF77">
    <property type="entry name" value="FI19380P1"/>
    <property type="match status" value="1"/>
</dbReference>
<dbReference type="Gene3D" id="2.30.180.10">
    <property type="entry name" value="FAS1 domain"/>
    <property type="match status" value="1"/>
</dbReference>
<keyword evidence="1 3" id="KW-0732">Signal</keyword>
<dbReference type="InterPro" id="IPR050904">
    <property type="entry name" value="Adhesion/Biosynth-related"/>
</dbReference>
<feature type="compositionally biased region" description="Pro residues" evidence="2">
    <location>
        <begin position="25"/>
        <end position="46"/>
    </location>
</feature>
<sequence>MLLAAALALAATVTGAAGASAASPAPSPEISPPSPDISPPVPPDLSPSPEGSPFGAGCAAIENTFAGIAGQPVGTAISEVPDLSTLADAVEEAGLADRLNSAKDITVFAPNNEAFEAIPQERRDAVMADKEQLTRILSYHVVEGKKAPADLEDGTTLKTLQGRELTVKGSGDDLTINDAKVVCGNIPTSNATVYVIDKVLMPE</sequence>
<dbReference type="AlphaFoldDB" id="A0A5S4FCJ2"/>
<dbReference type="FunFam" id="2.30.180.10:FF:000019">
    <property type="entry name" value="Cell surface lipoprotein"/>
    <property type="match status" value="1"/>
</dbReference>
<accession>A0A5S4FCJ2</accession>